<name>A0A846YMH3_9NOCA</name>
<evidence type="ECO:0000259" key="15">
    <source>
        <dbReference type="Pfam" id="PF02910"/>
    </source>
</evidence>
<dbReference type="NCBIfam" id="TIGR00551">
    <property type="entry name" value="nadB"/>
    <property type="match status" value="1"/>
</dbReference>
<dbReference type="UniPathway" id="UPA00253">
    <property type="reaction ID" value="UER00326"/>
</dbReference>
<dbReference type="AlphaFoldDB" id="A0A846YMH3"/>
<dbReference type="InterPro" id="IPR015939">
    <property type="entry name" value="Fum_Rdtase/Succ_DH_flav-like_C"/>
</dbReference>
<dbReference type="GO" id="GO:0034628">
    <property type="term" value="P:'de novo' NAD+ biosynthetic process from L-aspartate"/>
    <property type="evidence" value="ECO:0007669"/>
    <property type="project" value="TreeGrafter"/>
</dbReference>
<dbReference type="Gene3D" id="1.20.58.100">
    <property type="entry name" value="Fumarate reductase/succinate dehydrogenase flavoprotein-like, C-terminal domain"/>
    <property type="match status" value="1"/>
</dbReference>
<dbReference type="SUPFAM" id="SSF46977">
    <property type="entry name" value="Succinate dehydrogenase/fumarate reductase flavoprotein C-terminal domain"/>
    <property type="match status" value="1"/>
</dbReference>
<dbReference type="Gene3D" id="3.50.50.60">
    <property type="entry name" value="FAD/NAD(P)-binding domain"/>
    <property type="match status" value="1"/>
</dbReference>
<dbReference type="PRINTS" id="PR00411">
    <property type="entry name" value="PNDRDTASEI"/>
</dbReference>
<keyword evidence="8 13" id="KW-0274">FAD</keyword>
<evidence type="ECO:0000256" key="6">
    <source>
        <dbReference type="ARBA" id="ARBA00022630"/>
    </source>
</evidence>
<evidence type="ECO:0000256" key="7">
    <source>
        <dbReference type="ARBA" id="ARBA00022642"/>
    </source>
</evidence>
<evidence type="ECO:0000313" key="16">
    <source>
        <dbReference type="EMBL" id="NKY58672.1"/>
    </source>
</evidence>
<evidence type="ECO:0000256" key="11">
    <source>
        <dbReference type="ARBA" id="ARBA00048305"/>
    </source>
</evidence>
<dbReference type="EC" id="1.4.3.16" evidence="4 12"/>
<feature type="domain" description="FAD-dependent oxidoreductase 2 FAD-binding" evidence="14">
    <location>
        <begin position="15"/>
        <end position="381"/>
    </location>
</feature>
<comment type="caution">
    <text evidence="16">The sequence shown here is derived from an EMBL/GenBank/DDBJ whole genome shotgun (WGS) entry which is preliminary data.</text>
</comment>
<protein>
    <recommendedName>
        <fullName evidence="5 12">L-aspartate oxidase</fullName>
        <ecNumber evidence="4 12">1.4.3.16</ecNumber>
    </recommendedName>
</protein>
<evidence type="ECO:0000256" key="9">
    <source>
        <dbReference type="ARBA" id="ARBA00023002"/>
    </source>
</evidence>
<dbReference type="Pfam" id="PF00890">
    <property type="entry name" value="FAD_binding_2"/>
    <property type="match status" value="1"/>
</dbReference>
<gene>
    <name evidence="16" type="ORF">HGA15_21495</name>
</gene>
<sequence>MTGEPWNPAWEERADLVVIGGGVAGLTAARAASRRGLRVLILSKGGPSDTATQYAQGGIAVVAPQGDSVDSHVADTLAAGGGLCDPAAVRSIVEAGPDAVAALTDLGAVFDLGRDGQISRTREGGHSTRRIIHAGGDATGAEVQRALSAAGLPVLFGTAVLDVVTDESGVQGVVAVSGRGTGVVHAPAVLLATGGLGQLYALSTNPAGATADGVALALWAGAAVADLEFVQFHPTVLYSPGGLGRQPLISEAVRGEGAVLVDSRGDSVTAGVHPRGDLAPRDVVSRAIAARLRELGEDHVYLDARAVPDFTVRFPTITTSCRVAGIDPRRDLIPVAPAAHYQCGGVVTDLHGRTGVPGLYAAGEVARTGLHGANRLASNSLLEGLVMGERAGLAALERLGEPAFVSGRCFVDRPALPRALVQRTMTEHASVVRDGRGLAQATAVLEAAIGRDARLPAGSVEEESPVIVPMSPESSSASIAGRSPVSPAEVIARFEGSALTVTARAVLLAAAARTESRGCHTRAEQPVPQGDSAEATVVCLDGSGAPYLAATAVGSPDVVVHGPGVPTHAGGGTGPADVPEGMRHRVPDDPVLRCRGAGDVGPATGAASIRGLPAAMPDAGIPAGATAGTGPAEAPS</sequence>
<dbReference type="Proteomes" id="UP000570678">
    <property type="component" value="Unassembled WGS sequence"/>
</dbReference>
<evidence type="ECO:0000259" key="14">
    <source>
        <dbReference type="Pfam" id="PF00890"/>
    </source>
</evidence>
<dbReference type="GO" id="GO:0008734">
    <property type="term" value="F:L-aspartate oxidase activity"/>
    <property type="evidence" value="ECO:0007669"/>
    <property type="project" value="UniProtKB-UniRule"/>
</dbReference>
<dbReference type="SUPFAM" id="SSF56425">
    <property type="entry name" value="Succinate dehydrogenase/fumarate reductase flavoprotein, catalytic domain"/>
    <property type="match status" value="1"/>
</dbReference>
<evidence type="ECO:0000256" key="10">
    <source>
        <dbReference type="ARBA" id="ARBA00029426"/>
    </source>
</evidence>
<comment type="cofactor">
    <cofactor evidence="1 13">
        <name>FAD</name>
        <dbReference type="ChEBI" id="CHEBI:57692"/>
    </cofactor>
</comment>
<evidence type="ECO:0000256" key="4">
    <source>
        <dbReference type="ARBA" id="ARBA00012173"/>
    </source>
</evidence>
<dbReference type="RefSeq" id="WP_084493229.1">
    <property type="nucleotide sequence ID" value="NZ_JAAXOT010000011.1"/>
</dbReference>
<evidence type="ECO:0000256" key="8">
    <source>
        <dbReference type="ARBA" id="ARBA00022827"/>
    </source>
</evidence>
<dbReference type="InterPro" id="IPR003953">
    <property type="entry name" value="FAD-dep_OxRdtase_2_FAD-bd"/>
</dbReference>
<dbReference type="InterPro" id="IPR037099">
    <property type="entry name" value="Fum_R/Succ_DH_flav-like_C_sf"/>
</dbReference>
<comment type="similarity">
    <text evidence="3 13">Belongs to the FAD-dependent oxidoreductase 2 family. NadB subfamily.</text>
</comment>
<organism evidence="16 17">
    <name type="scientific">Nocardia flavorosea</name>
    <dbReference type="NCBI Taxonomy" id="53429"/>
    <lineage>
        <taxon>Bacteria</taxon>
        <taxon>Bacillati</taxon>
        <taxon>Actinomycetota</taxon>
        <taxon>Actinomycetes</taxon>
        <taxon>Mycobacteriales</taxon>
        <taxon>Nocardiaceae</taxon>
        <taxon>Nocardia</taxon>
    </lineage>
</organism>
<dbReference type="PANTHER" id="PTHR42716:SF2">
    <property type="entry name" value="L-ASPARTATE OXIDASE, CHLOROPLASTIC"/>
    <property type="match status" value="1"/>
</dbReference>
<keyword evidence="7 13" id="KW-0662">Pyridine nucleotide biosynthesis</keyword>
<evidence type="ECO:0000256" key="2">
    <source>
        <dbReference type="ARBA" id="ARBA00004950"/>
    </source>
</evidence>
<dbReference type="Gene3D" id="3.90.700.10">
    <property type="entry name" value="Succinate dehydrogenase/fumarate reductase flavoprotein, catalytic domain"/>
    <property type="match status" value="1"/>
</dbReference>
<dbReference type="Pfam" id="PF02910">
    <property type="entry name" value="Succ_DH_flav_C"/>
    <property type="match status" value="1"/>
</dbReference>
<evidence type="ECO:0000313" key="17">
    <source>
        <dbReference type="Proteomes" id="UP000570678"/>
    </source>
</evidence>
<dbReference type="NCBIfam" id="NF005867">
    <property type="entry name" value="PRK07804.1"/>
    <property type="match status" value="1"/>
</dbReference>
<keyword evidence="17" id="KW-1185">Reference proteome</keyword>
<evidence type="ECO:0000256" key="3">
    <source>
        <dbReference type="ARBA" id="ARBA00008562"/>
    </source>
</evidence>
<comment type="function">
    <text evidence="10">Catalyzes the oxidation of L-aspartate to iminoaspartate, the first step in the de novo biosynthesis of NAD(+).</text>
</comment>
<dbReference type="GO" id="GO:0033765">
    <property type="term" value="F:steroid dehydrogenase activity, acting on the CH-CH group of donors"/>
    <property type="evidence" value="ECO:0007669"/>
    <property type="project" value="UniProtKB-ARBA"/>
</dbReference>
<dbReference type="GO" id="GO:0005737">
    <property type="term" value="C:cytoplasm"/>
    <property type="evidence" value="ECO:0007669"/>
    <property type="project" value="UniProtKB-SubCell"/>
</dbReference>
<accession>A0A846YMH3</accession>
<comment type="pathway">
    <text evidence="2 13">Cofactor biosynthesis; NAD(+) biosynthesis; iminoaspartate from L-aspartate (oxidase route): step 1/1.</text>
</comment>
<reference evidence="16 17" key="1">
    <citation type="submission" date="2020-04" db="EMBL/GenBank/DDBJ databases">
        <title>MicrobeNet Type strains.</title>
        <authorList>
            <person name="Nicholson A.C."/>
        </authorList>
    </citation>
    <scope>NUCLEOTIDE SEQUENCE [LARGE SCALE GENOMIC DNA]</scope>
    <source>
        <strain evidence="16 17">JCM 3332</strain>
    </source>
</reference>
<dbReference type="PRINTS" id="PR00368">
    <property type="entry name" value="FADPNR"/>
</dbReference>
<evidence type="ECO:0000256" key="12">
    <source>
        <dbReference type="NCBIfam" id="TIGR00551"/>
    </source>
</evidence>
<dbReference type="SUPFAM" id="SSF51905">
    <property type="entry name" value="FAD/NAD(P)-binding domain"/>
    <property type="match status" value="1"/>
</dbReference>
<comment type="subcellular location">
    <subcellularLocation>
        <location evidence="13">Cytoplasm</location>
    </subcellularLocation>
</comment>
<feature type="domain" description="Fumarate reductase/succinate dehydrogenase flavoprotein-like C-terminal" evidence="15">
    <location>
        <begin position="475"/>
        <end position="526"/>
    </location>
</feature>
<dbReference type="PANTHER" id="PTHR42716">
    <property type="entry name" value="L-ASPARTATE OXIDASE"/>
    <property type="match status" value="1"/>
</dbReference>
<evidence type="ECO:0000256" key="13">
    <source>
        <dbReference type="RuleBase" id="RU362049"/>
    </source>
</evidence>
<keyword evidence="6 13" id="KW-0285">Flavoprotein</keyword>
<dbReference type="InterPro" id="IPR036188">
    <property type="entry name" value="FAD/NAD-bd_sf"/>
</dbReference>
<comment type="catalytic activity">
    <reaction evidence="11">
        <text>L-aspartate + O2 = iminosuccinate + H2O2</text>
        <dbReference type="Rhea" id="RHEA:25876"/>
        <dbReference type="ChEBI" id="CHEBI:15379"/>
        <dbReference type="ChEBI" id="CHEBI:16240"/>
        <dbReference type="ChEBI" id="CHEBI:29991"/>
        <dbReference type="ChEBI" id="CHEBI:77875"/>
        <dbReference type="EC" id="1.4.3.16"/>
    </reaction>
    <physiologicalReaction direction="left-to-right" evidence="11">
        <dbReference type="Rhea" id="RHEA:25877"/>
    </physiologicalReaction>
</comment>
<evidence type="ECO:0000256" key="5">
    <source>
        <dbReference type="ARBA" id="ARBA00021901"/>
    </source>
</evidence>
<dbReference type="InterPro" id="IPR005288">
    <property type="entry name" value="NadB"/>
</dbReference>
<dbReference type="EMBL" id="JAAXOT010000011">
    <property type="protein sequence ID" value="NKY58672.1"/>
    <property type="molecule type" value="Genomic_DNA"/>
</dbReference>
<proteinExistence type="inferred from homology"/>
<evidence type="ECO:0000256" key="1">
    <source>
        <dbReference type="ARBA" id="ARBA00001974"/>
    </source>
</evidence>
<keyword evidence="9 13" id="KW-0560">Oxidoreductase</keyword>
<dbReference type="InterPro" id="IPR027477">
    <property type="entry name" value="Succ_DH/fumarate_Rdtase_cat_sf"/>
</dbReference>
<dbReference type="FunFam" id="3.90.700.10:FF:000002">
    <property type="entry name" value="L-aspartate oxidase"/>
    <property type="match status" value="1"/>
</dbReference>